<dbReference type="InterPro" id="IPR045402">
    <property type="entry name" value="GAP1-N2"/>
</dbReference>
<sequence>MDDDPTPLIGSPGSRAVWAEQAIFTSMTRLGKSGYHVVARSAGLSESDAIILATWSPSHGALIVDAANRVSVNFHPMPGRRYALSRTCEGPPEYSGRGGRQLYTHALIFETTKLKQADYQPFAIYRDALALGYFHYRGEPQTILPTVELSVTYLHPDESTWADRAQALGLTNVETLRRKLSSGEDVKLSYSGDRVALAECLIAPLKSEVRSEISFATSLHPSAVRPYRLVLVDGNH</sequence>
<accession>A0AAU7C9S4</accession>
<proteinExistence type="predicted"/>
<reference evidence="2" key="1">
    <citation type="submission" date="2024-05" db="EMBL/GenBank/DDBJ databases">
        <title>Planctomycetes of the genus Singulisphaera possess chitinolytic capabilities.</title>
        <authorList>
            <person name="Ivanova A."/>
        </authorList>
    </citation>
    <scope>NUCLEOTIDE SEQUENCE</scope>
    <source>
        <strain evidence="2">Ch08T</strain>
    </source>
</reference>
<feature type="domain" description="GTPase-associated protein 1 N-terminal" evidence="1">
    <location>
        <begin position="19"/>
        <end position="145"/>
    </location>
</feature>
<protein>
    <recommendedName>
        <fullName evidence="1">GTPase-associated protein 1 N-terminal domain-containing protein</fullName>
    </recommendedName>
</protein>
<dbReference type="EMBL" id="CP155447">
    <property type="protein sequence ID" value="XBH02212.1"/>
    <property type="molecule type" value="Genomic_DNA"/>
</dbReference>
<dbReference type="RefSeq" id="WP_406694954.1">
    <property type="nucleotide sequence ID" value="NZ_CP155447.1"/>
</dbReference>
<organism evidence="2">
    <name type="scientific">Singulisphaera sp. Ch08</name>
    <dbReference type="NCBI Taxonomy" id="3120278"/>
    <lineage>
        <taxon>Bacteria</taxon>
        <taxon>Pseudomonadati</taxon>
        <taxon>Planctomycetota</taxon>
        <taxon>Planctomycetia</taxon>
        <taxon>Isosphaerales</taxon>
        <taxon>Isosphaeraceae</taxon>
        <taxon>Singulisphaera</taxon>
    </lineage>
</organism>
<gene>
    <name evidence="2" type="ORF">V5E97_28320</name>
</gene>
<name>A0AAU7C9S4_9BACT</name>
<dbReference type="AlphaFoldDB" id="A0AAU7C9S4"/>
<dbReference type="Pfam" id="PF20013">
    <property type="entry name" value="GAP1-N2"/>
    <property type="match status" value="1"/>
</dbReference>
<evidence type="ECO:0000259" key="1">
    <source>
        <dbReference type="Pfam" id="PF20013"/>
    </source>
</evidence>
<evidence type="ECO:0000313" key="2">
    <source>
        <dbReference type="EMBL" id="XBH02212.1"/>
    </source>
</evidence>